<dbReference type="InterPro" id="IPR012334">
    <property type="entry name" value="Pectin_lyas_fold"/>
</dbReference>
<evidence type="ECO:0000256" key="4">
    <source>
        <dbReference type="ARBA" id="ARBA00022525"/>
    </source>
</evidence>
<dbReference type="PANTHER" id="PTHR31375">
    <property type="match status" value="1"/>
</dbReference>
<comment type="function">
    <text evidence="11">May function in depolymerizing pectin during pollen development, germination, and tube growth. Acts as an exo-polygalacturonase.</text>
</comment>
<dbReference type="GO" id="GO:0005975">
    <property type="term" value="P:carbohydrate metabolic process"/>
    <property type="evidence" value="ECO:0007669"/>
    <property type="project" value="InterPro"/>
</dbReference>
<evidence type="ECO:0000256" key="15">
    <source>
        <dbReference type="RuleBase" id="RU361169"/>
    </source>
</evidence>
<comment type="subcellular location">
    <subcellularLocation>
        <location evidence="1">Secreted</location>
        <location evidence="1">Cell wall</location>
    </subcellularLocation>
</comment>
<dbReference type="Gene3D" id="2.160.20.10">
    <property type="entry name" value="Single-stranded right-handed beta-helix, Pectin lyase-like"/>
    <property type="match status" value="1"/>
</dbReference>
<evidence type="ECO:0000313" key="18">
    <source>
        <dbReference type="Proteomes" id="UP000639772"/>
    </source>
</evidence>
<keyword evidence="6 15" id="KW-0326">Glycosidase</keyword>
<dbReference type="Proteomes" id="UP000639772">
    <property type="component" value="Chromosome 1"/>
</dbReference>
<keyword evidence="7" id="KW-0961">Cell wall biogenesis/degradation</keyword>
<dbReference type="EMBL" id="JADCNM010000001">
    <property type="protein sequence ID" value="KAG0503384.1"/>
    <property type="molecule type" value="Genomic_DNA"/>
</dbReference>
<reference evidence="17 18" key="1">
    <citation type="journal article" date="2020" name="Nat. Food">
        <title>A phased Vanilla planifolia genome enables genetic improvement of flavour and production.</title>
        <authorList>
            <person name="Hasing T."/>
            <person name="Tang H."/>
            <person name="Brym M."/>
            <person name="Khazi F."/>
            <person name="Huang T."/>
            <person name="Chambers A.H."/>
        </authorList>
    </citation>
    <scope>NUCLEOTIDE SEQUENCE [LARGE SCALE GENOMIC DNA]</scope>
    <source>
        <tissue evidence="17">Leaf</tissue>
    </source>
</reference>
<dbReference type="OrthoDB" id="187139at2759"/>
<evidence type="ECO:0000256" key="14">
    <source>
        <dbReference type="PROSITE-ProRule" id="PRU10052"/>
    </source>
</evidence>
<dbReference type="Pfam" id="PF00295">
    <property type="entry name" value="Glyco_hydro_28"/>
    <property type="match status" value="1"/>
</dbReference>
<dbReference type="AlphaFoldDB" id="A0A835S848"/>
<comment type="similarity">
    <text evidence="2 15">Belongs to the glycosyl hydrolase 28 family.</text>
</comment>
<feature type="chain" id="PRO_5032908138" description="Exopolygalacturonase" evidence="16">
    <location>
        <begin position="21"/>
        <end position="393"/>
    </location>
</feature>
<organism evidence="17 18">
    <name type="scientific">Vanilla planifolia</name>
    <name type="common">Vanilla</name>
    <dbReference type="NCBI Taxonomy" id="51239"/>
    <lineage>
        <taxon>Eukaryota</taxon>
        <taxon>Viridiplantae</taxon>
        <taxon>Streptophyta</taxon>
        <taxon>Embryophyta</taxon>
        <taxon>Tracheophyta</taxon>
        <taxon>Spermatophyta</taxon>
        <taxon>Magnoliopsida</taxon>
        <taxon>Liliopsida</taxon>
        <taxon>Asparagales</taxon>
        <taxon>Orchidaceae</taxon>
        <taxon>Vanilloideae</taxon>
        <taxon>Vanilleae</taxon>
        <taxon>Vanilla</taxon>
    </lineage>
</organism>
<evidence type="ECO:0000256" key="1">
    <source>
        <dbReference type="ARBA" id="ARBA00004191"/>
    </source>
</evidence>
<evidence type="ECO:0000256" key="9">
    <source>
        <dbReference type="ARBA" id="ARBA00043142"/>
    </source>
</evidence>
<evidence type="ECO:0000256" key="6">
    <source>
        <dbReference type="ARBA" id="ARBA00023295"/>
    </source>
</evidence>
<dbReference type="GO" id="GO:0071555">
    <property type="term" value="P:cell wall organization"/>
    <property type="evidence" value="ECO:0007669"/>
    <property type="project" value="UniProtKB-KW"/>
</dbReference>
<evidence type="ECO:0000256" key="2">
    <source>
        <dbReference type="ARBA" id="ARBA00008834"/>
    </source>
</evidence>
<protein>
    <recommendedName>
        <fullName evidence="12">Exopolygalacturonase</fullName>
        <ecNumber evidence="8">3.2.1.67</ecNumber>
    </recommendedName>
    <alternativeName>
        <fullName evidence="9">Galacturan 1,4-alpha-galacturonidase</fullName>
    </alternativeName>
    <alternativeName>
        <fullName evidence="13">Pectinase</fullName>
    </alternativeName>
</protein>
<comment type="catalytic activity">
    <reaction evidence="10">
        <text>[(1-&gt;4)-alpha-D-galacturonosyl](n) + H2O = alpha-D-galacturonate + [(1-&gt;4)-alpha-D-galacturonosyl](n-1)</text>
        <dbReference type="Rhea" id="RHEA:14117"/>
        <dbReference type="Rhea" id="RHEA-COMP:14570"/>
        <dbReference type="Rhea" id="RHEA-COMP:14572"/>
        <dbReference type="ChEBI" id="CHEBI:15377"/>
        <dbReference type="ChEBI" id="CHEBI:58658"/>
        <dbReference type="ChEBI" id="CHEBI:140523"/>
        <dbReference type="EC" id="3.2.1.67"/>
    </reaction>
</comment>
<keyword evidence="5 15" id="KW-0378">Hydrolase</keyword>
<name>A0A835S848_VANPL</name>
<evidence type="ECO:0000256" key="7">
    <source>
        <dbReference type="ARBA" id="ARBA00023316"/>
    </source>
</evidence>
<dbReference type="PROSITE" id="PS00502">
    <property type="entry name" value="POLYGALACTURONASE"/>
    <property type="match status" value="1"/>
</dbReference>
<evidence type="ECO:0000256" key="16">
    <source>
        <dbReference type="SAM" id="SignalP"/>
    </source>
</evidence>
<dbReference type="InterPro" id="IPR006626">
    <property type="entry name" value="PbH1"/>
</dbReference>
<keyword evidence="16" id="KW-0732">Signal</keyword>
<evidence type="ECO:0000256" key="12">
    <source>
        <dbReference type="ARBA" id="ARBA00068298"/>
    </source>
</evidence>
<dbReference type="FunFam" id="2.160.20.10:FF:000004">
    <property type="entry name" value="Pectin lyase-like superfamily protein"/>
    <property type="match status" value="1"/>
</dbReference>
<dbReference type="SMART" id="SM00710">
    <property type="entry name" value="PbH1"/>
    <property type="match status" value="4"/>
</dbReference>
<feature type="signal peptide" evidence="16">
    <location>
        <begin position="1"/>
        <end position="20"/>
    </location>
</feature>
<dbReference type="EC" id="3.2.1.67" evidence="8"/>
<evidence type="ECO:0000256" key="10">
    <source>
        <dbReference type="ARBA" id="ARBA00048766"/>
    </source>
</evidence>
<dbReference type="SUPFAM" id="SSF51126">
    <property type="entry name" value="Pectin lyase-like"/>
    <property type="match status" value="1"/>
</dbReference>
<keyword evidence="3" id="KW-0134">Cell wall</keyword>
<sequence>MKLFPVIFFLLHGCCRAVAAINVMKYGARADGRSDDTKAFMEAWKAACGSSGAVKLVIPRGTYLVGPLLFNGPCKDVLSLRIELQGTMKATTELNRYKNTAWVQFGWVNGLSLMGGVFDGQGAASWPYNNCPKQMDCKVLPTNIMFVNTVDTYVEGITSLNSKFFHVGIVACANFRGIDIAIGAPADSPNTDGIHMERSRNVTISRAAIGTGDDCVSVGQGNSDVVLTGIRCGPGHGISVGSLGRYRDEGDVTGLVVRDCTMTGTTHGVRIKTWQNSPTASTAANMTFENIVMNDVGKPILIDQEYCPYPKCDASAPSRVKISNIKFKDIRGSSTEAEAVALICSKGMPCKDVALQDVRLSYVGSTSDLKSTCVNVRPSFSGTQNPPPCQILH</sequence>
<evidence type="ECO:0000256" key="5">
    <source>
        <dbReference type="ARBA" id="ARBA00022801"/>
    </source>
</evidence>
<evidence type="ECO:0000256" key="11">
    <source>
        <dbReference type="ARBA" id="ARBA00057651"/>
    </source>
</evidence>
<dbReference type="GO" id="GO:0047911">
    <property type="term" value="F:galacturan 1,4-alpha-galacturonidase activity"/>
    <property type="evidence" value="ECO:0007669"/>
    <property type="project" value="UniProtKB-EC"/>
</dbReference>
<comment type="caution">
    <text evidence="17">The sequence shown here is derived from an EMBL/GenBank/DDBJ whole genome shotgun (WGS) entry which is preliminary data.</text>
</comment>
<feature type="active site" evidence="14">
    <location>
        <position position="236"/>
    </location>
</feature>
<dbReference type="InterPro" id="IPR011050">
    <property type="entry name" value="Pectin_lyase_fold/virulence"/>
</dbReference>
<gene>
    <name evidence="17" type="ORF">HPP92_003456</name>
</gene>
<evidence type="ECO:0000256" key="8">
    <source>
        <dbReference type="ARBA" id="ARBA00038933"/>
    </source>
</evidence>
<evidence type="ECO:0000256" key="13">
    <source>
        <dbReference type="ARBA" id="ARBA00083621"/>
    </source>
</evidence>
<keyword evidence="4" id="KW-0964">Secreted</keyword>
<evidence type="ECO:0000313" key="17">
    <source>
        <dbReference type="EMBL" id="KAG0503384.1"/>
    </source>
</evidence>
<dbReference type="GO" id="GO:0004650">
    <property type="term" value="F:polygalacturonase activity"/>
    <property type="evidence" value="ECO:0007669"/>
    <property type="project" value="InterPro"/>
</dbReference>
<evidence type="ECO:0000256" key="3">
    <source>
        <dbReference type="ARBA" id="ARBA00022512"/>
    </source>
</evidence>
<dbReference type="InterPro" id="IPR000743">
    <property type="entry name" value="Glyco_hydro_28"/>
</dbReference>
<accession>A0A835S848</accession>
<proteinExistence type="inferred from homology"/>